<evidence type="ECO:0000313" key="3">
    <source>
        <dbReference type="Proteomes" id="UP001152320"/>
    </source>
</evidence>
<evidence type="ECO:0000256" key="1">
    <source>
        <dbReference type="SAM" id="Phobius"/>
    </source>
</evidence>
<keyword evidence="1" id="KW-1133">Transmembrane helix</keyword>
<protein>
    <submittedName>
        <fullName evidence="2">Uncharacterized protein</fullName>
    </submittedName>
</protein>
<feature type="transmembrane region" description="Helical" evidence="1">
    <location>
        <begin position="119"/>
        <end position="144"/>
    </location>
</feature>
<gene>
    <name evidence="2" type="ORF">HOLleu_06487</name>
</gene>
<accession>A0A9Q1CKZ5</accession>
<proteinExistence type="predicted"/>
<dbReference type="EMBL" id="JAIZAY010000002">
    <property type="protein sequence ID" value="KAJ8047477.1"/>
    <property type="molecule type" value="Genomic_DNA"/>
</dbReference>
<keyword evidence="1" id="KW-0812">Transmembrane</keyword>
<dbReference type="Proteomes" id="UP001152320">
    <property type="component" value="Chromosome 2"/>
</dbReference>
<sequence length="157" mass="18061">MSSQLQALCRTLNHQLRNIARIRKYLDEDSSKHIVRALFTSRLDYVNALLLGITKAQLHKLQRIQNRAARLICRAGSSKHVSPYLTDHTGYLFISALRLSKLYLCIYVSLSHHHRISSLMLYCIVLITVIDPLGHFPTVIVFMFRKQLDPVVILHSV</sequence>
<name>A0A9Q1CKZ5_HOLLE</name>
<keyword evidence="3" id="KW-1185">Reference proteome</keyword>
<dbReference type="OrthoDB" id="6773356at2759"/>
<dbReference type="AlphaFoldDB" id="A0A9Q1CKZ5"/>
<organism evidence="2 3">
    <name type="scientific">Holothuria leucospilota</name>
    <name type="common">Black long sea cucumber</name>
    <name type="synonym">Mertensiothuria leucospilota</name>
    <dbReference type="NCBI Taxonomy" id="206669"/>
    <lineage>
        <taxon>Eukaryota</taxon>
        <taxon>Metazoa</taxon>
        <taxon>Echinodermata</taxon>
        <taxon>Eleutherozoa</taxon>
        <taxon>Echinozoa</taxon>
        <taxon>Holothuroidea</taxon>
        <taxon>Aspidochirotacea</taxon>
        <taxon>Aspidochirotida</taxon>
        <taxon>Holothuriidae</taxon>
        <taxon>Holothuria</taxon>
    </lineage>
</organism>
<comment type="caution">
    <text evidence="2">The sequence shown here is derived from an EMBL/GenBank/DDBJ whole genome shotgun (WGS) entry which is preliminary data.</text>
</comment>
<keyword evidence="1" id="KW-0472">Membrane</keyword>
<reference evidence="2" key="1">
    <citation type="submission" date="2021-10" db="EMBL/GenBank/DDBJ databases">
        <title>Tropical sea cucumber genome reveals ecological adaptation and Cuvierian tubules defense mechanism.</title>
        <authorList>
            <person name="Chen T."/>
        </authorList>
    </citation>
    <scope>NUCLEOTIDE SEQUENCE</scope>
    <source>
        <strain evidence="2">Nanhai2018</strain>
        <tissue evidence="2">Muscle</tissue>
    </source>
</reference>
<evidence type="ECO:0000313" key="2">
    <source>
        <dbReference type="EMBL" id="KAJ8047477.1"/>
    </source>
</evidence>